<name>A0A1T5K5Q2_9MICO</name>
<evidence type="ECO:0000256" key="3">
    <source>
        <dbReference type="SAM" id="MobiDB-lite"/>
    </source>
</evidence>
<dbReference type="InterPro" id="IPR036116">
    <property type="entry name" value="FN3_sf"/>
</dbReference>
<dbReference type="SUPFAM" id="SSF49265">
    <property type="entry name" value="Fibronectin type III"/>
    <property type="match status" value="1"/>
</dbReference>
<dbReference type="CDD" id="cd00063">
    <property type="entry name" value="FN3"/>
    <property type="match status" value="1"/>
</dbReference>
<dbReference type="NCBIfam" id="NF012211">
    <property type="entry name" value="tand_rpt_95"/>
    <property type="match status" value="1"/>
</dbReference>
<keyword evidence="6" id="KW-1185">Reference proteome</keyword>
<accession>A0A1T5K5Q2</accession>
<feature type="domain" description="Fibronectin type-III" evidence="4">
    <location>
        <begin position="1468"/>
        <end position="1559"/>
    </location>
</feature>
<evidence type="ECO:0000259" key="4">
    <source>
        <dbReference type="PROSITE" id="PS50853"/>
    </source>
</evidence>
<feature type="region of interest" description="Disordered" evidence="3">
    <location>
        <begin position="1208"/>
        <end position="1236"/>
    </location>
</feature>
<dbReference type="STRING" id="123320.SAMN06309945_1933"/>
<dbReference type="InterPro" id="IPR013783">
    <property type="entry name" value="Ig-like_fold"/>
</dbReference>
<evidence type="ECO:0000256" key="2">
    <source>
        <dbReference type="ARBA" id="ARBA00023326"/>
    </source>
</evidence>
<feature type="region of interest" description="Disordered" evidence="3">
    <location>
        <begin position="1487"/>
        <end position="1515"/>
    </location>
</feature>
<dbReference type="Proteomes" id="UP000190857">
    <property type="component" value="Unassembled WGS sequence"/>
</dbReference>
<feature type="region of interest" description="Disordered" evidence="3">
    <location>
        <begin position="362"/>
        <end position="419"/>
    </location>
</feature>
<evidence type="ECO:0000313" key="6">
    <source>
        <dbReference type="Proteomes" id="UP000190857"/>
    </source>
</evidence>
<keyword evidence="2" id="KW-0624">Polysaccharide degradation</keyword>
<protein>
    <recommendedName>
        <fullName evidence="4">Fibronectin type-III domain-containing protein</fullName>
    </recommendedName>
</protein>
<dbReference type="PROSITE" id="PS50853">
    <property type="entry name" value="FN3"/>
    <property type="match status" value="1"/>
</dbReference>
<evidence type="ECO:0000256" key="1">
    <source>
        <dbReference type="ARBA" id="ARBA00023295"/>
    </source>
</evidence>
<feature type="region of interest" description="Disordered" evidence="3">
    <location>
        <begin position="1542"/>
        <end position="1588"/>
    </location>
</feature>
<dbReference type="SUPFAM" id="SSF63825">
    <property type="entry name" value="YWTD domain"/>
    <property type="match status" value="1"/>
</dbReference>
<feature type="compositionally biased region" description="Basic and acidic residues" evidence="3">
    <location>
        <begin position="387"/>
        <end position="405"/>
    </location>
</feature>
<gene>
    <name evidence="5" type="ORF">SAMN06309945_1933</name>
</gene>
<dbReference type="EMBL" id="FUZP01000002">
    <property type="protein sequence ID" value="SKC59082.1"/>
    <property type="molecule type" value="Genomic_DNA"/>
</dbReference>
<reference evidence="5 6" key="1">
    <citation type="submission" date="2017-02" db="EMBL/GenBank/DDBJ databases">
        <authorList>
            <person name="Peterson S.W."/>
        </authorList>
    </citation>
    <scope>NUCLEOTIDE SEQUENCE [LARGE SCALE GENOMIC DNA]</scope>
    <source>
        <strain evidence="5 6">VKM Ac-2059</strain>
    </source>
</reference>
<keyword evidence="2" id="KW-0119">Carbohydrate metabolism</keyword>
<keyword evidence="1" id="KW-0326">Glycosidase</keyword>
<dbReference type="InterPro" id="IPR003961">
    <property type="entry name" value="FN3_dom"/>
</dbReference>
<keyword evidence="1" id="KW-0378">Hydrolase</keyword>
<dbReference type="GO" id="GO:0016798">
    <property type="term" value="F:hydrolase activity, acting on glycosyl bonds"/>
    <property type="evidence" value="ECO:0007669"/>
    <property type="project" value="UniProtKB-KW"/>
</dbReference>
<dbReference type="GO" id="GO:0000272">
    <property type="term" value="P:polysaccharide catabolic process"/>
    <property type="evidence" value="ECO:0007669"/>
    <property type="project" value="UniProtKB-KW"/>
</dbReference>
<feature type="region of interest" description="Disordered" evidence="3">
    <location>
        <begin position="1703"/>
        <end position="1726"/>
    </location>
</feature>
<organism evidence="5 6">
    <name type="scientific">Okibacterium fritillariae</name>
    <dbReference type="NCBI Taxonomy" id="123320"/>
    <lineage>
        <taxon>Bacteria</taxon>
        <taxon>Bacillati</taxon>
        <taxon>Actinomycetota</taxon>
        <taxon>Actinomycetes</taxon>
        <taxon>Micrococcales</taxon>
        <taxon>Microbacteriaceae</taxon>
        <taxon>Okibacterium</taxon>
    </lineage>
</organism>
<sequence length="1757" mass="184645">MGMKTWLRGRKVTASIVAVSVLVGVPVAAAIIHQGFPVTDVELQAKDVWVTNGQKLLAGRLNRQIEELDASVATVSNDIDVLQNGDNVLMHDRSGSTVERIDPANVTLVERAELPPAAAIALGDTRLSVLDPSNGELWITDIQNGLNFSITDTKSIAKLGRDAQATVSSEGTVFAVSPSKKKLYTYKADGGDPVVTTIPAVKDFQLTAAGEEAVLLDTDKNRIITGEGKPLKLPDTALKIQQPSATPGNVIVATGSTLIDVPLDGGDTRTIKARITTPVSDPKGVSAPVNLNGCIHGAWAGASRYIAACDAKVTDVQDVEPLSKGANLVFRVNRNVIALNNIQSGDVWLVDSNMRLVKNWEEVTPPEEDEGEEGDEKASTQSFEDTIADRTDQNRPPLARDDEFGARPGKSTVLGVLDNDTDPDGDVLVINNYDPIPPETGTLDTIDGGRALQFTPNPNAGAGATASFRYSVSDGRPGGVAEANVNVKLVAADQNAAPITNREAATTVESGKSVTYNALTDWRDPDGDDIYLQQAASDAGDQVRFSPDGYITVTHTSGELGTRDIKFVVSDGTASAEGKFVLDVKPPNSLNPVGTPDYIETFVGEPVDVFPLENDVSPSGEKLDLLAAESITAGLQTSVNPDDDSIRVLSGAPGAFYIKYTVGAAGKSSPGIIRVQVNEKPAQAQKPIAVRDIGYLRPNEPTSINVLTNDVSASGNVLAVRSVDVPDEVAAQLSVEVLNLQVIRVTTSAAVTGQLQFSYTVSDGTQDAVTTVTVVPIPPLQKHQAPIPADDQITVRAGDIVSVPVLDNDVHPDNTVMKVAPDLQQAPSAGLAFVADNEVRFQAPREAGTYTAQYKVTDEFEQTAVATVTFNVVAADEKNNQTPTPRALNARVFSGATVTVNIPLDGLDPDGDSVVYDGLVRPPSLGTIIDSTSTSITYRSFEGTSGTDAFEYSVRDTYGATATGTINIGVIARPAEAAPPKAVDDIVEVQPGRVVTVPVLANDSDPNGYELKLEKKLVEVPAEIEAKVSGANVEIQAPDEERTFGVQYAMNNGHGGTDNAFIQVRVTTAARLQPPIVQDHIVEAKDVVNKKTVDVDVKQGASNPGGTNDELKVDVEGPNAGQAEILSNGQVRVTLGDARTAIAYRLTNETDNLSTAAFIVVPPFSDGMPPELRPNLPEQIVPMNESRTWRLSDVAYSPGGKEISIKELGSVTSTNSDGSKNAPDDKTLTYTPRRDYRGPASITFEATDGTSTGHQVLTLPITVGDPEQEDVPPTFVAQEIPIEAGEAPQTVDLRAATNHPNPALIPQMTYDNLGGASGGIEPTLSGSTISVSAPFGVQPGTSTTLTFNVKFKQFTVPGTVTVRVVKSTRPLPSAVQDSEGNGRPSKPVTLNVLKNDFNPFGNDGKPLTIVDAAVETGNAQAAIKGENITVTPGPDKAQTISVLYTIEDATKDPSRRAQGRVSVTVMSEPDAPGAPNLTASPRNITVKVNPSRSSNGSAITDYTVTRTPGGTKQSCPTAAPCTLKFAGENGTKYTFTVAATNGVGQSEASPPSSETSYDKPATPGQPTATRDDQFAPTTISGKWPATADTGGSAVTYNYEFSNGTKGSTTGLSARSGTVGVGSYTLRVQACNNEAGCSAWSANSNGANVEEKPPPPPPKPSVTMSQGGPKAVAGSGTGYHFAFTAKNFPPNTTVEVRCRGVDGSSSDWNYPSSGPRPGSPAYITDGDGNLTTQTGCYNGNHGDHWVSVNGVESNKVVW</sequence>
<feature type="compositionally biased region" description="Acidic residues" evidence="3">
    <location>
        <begin position="364"/>
        <end position="375"/>
    </location>
</feature>
<dbReference type="SMART" id="SM00060">
    <property type="entry name" value="FN3"/>
    <property type="match status" value="2"/>
</dbReference>
<evidence type="ECO:0000313" key="5">
    <source>
        <dbReference type="EMBL" id="SKC59082.1"/>
    </source>
</evidence>
<proteinExistence type="predicted"/>
<feature type="region of interest" description="Disordered" evidence="3">
    <location>
        <begin position="1643"/>
        <end position="1670"/>
    </location>
</feature>
<feature type="compositionally biased region" description="Polar residues" evidence="3">
    <location>
        <begin position="1542"/>
        <end position="1555"/>
    </location>
</feature>
<dbReference type="Pfam" id="PF17963">
    <property type="entry name" value="Big_9"/>
    <property type="match status" value="6"/>
</dbReference>
<dbReference type="Gene3D" id="2.60.40.2810">
    <property type="match status" value="1"/>
</dbReference>
<feature type="compositionally biased region" description="Polar residues" evidence="3">
    <location>
        <begin position="1210"/>
        <end position="1219"/>
    </location>
</feature>
<dbReference type="Gene3D" id="2.60.40.10">
    <property type="entry name" value="Immunoglobulins"/>
    <property type="match status" value="1"/>
</dbReference>
<feature type="compositionally biased region" description="Basic and acidic residues" evidence="3">
    <location>
        <begin position="1222"/>
        <end position="1236"/>
    </location>
</feature>